<organism evidence="2 3">
    <name type="scientific">Oxyplasma meridianum</name>
    <dbReference type="NCBI Taxonomy" id="3073602"/>
    <lineage>
        <taxon>Archaea</taxon>
        <taxon>Methanobacteriati</taxon>
        <taxon>Thermoplasmatota</taxon>
        <taxon>Thermoplasmata</taxon>
        <taxon>Thermoplasmatales</taxon>
        <taxon>Thermoplasmataceae</taxon>
        <taxon>Oxyplasma</taxon>
    </lineage>
</organism>
<proteinExistence type="predicted"/>
<dbReference type="InterPro" id="IPR029044">
    <property type="entry name" value="Nucleotide-diphossugar_trans"/>
</dbReference>
<protein>
    <submittedName>
        <fullName evidence="2">Nucleotidyltransferase family protein</fullName>
    </submittedName>
</protein>
<dbReference type="EMBL" id="CP133772">
    <property type="protein sequence ID" value="WYX99715.1"/>
    <property type="molecule type" value="Genomic_DNA"/>
</dbReference>
<dbReference type="KEGG" id="omr:OXIME_000255"/>
<name>A0AAX4NDZ5_9ARCH</name>
<dbReference type="RefSeq" id="WP_393971679.1">
    <property type="nucleotide sequence ID" value="NZ_CP133772.1"/>
</dbReference>
<dbReference type="CDD" id="cd04181">
    <property type="entry name" value="NTP_transferase"/>
    <property type="match status" value="1"/>
</dbReference>
<sequence>MIGAILAGGYGKRLKPITDEIPKALISIKDGQTIMDRQIYDFRNMGISDVYILSGYLGEKIEERYGKSKDGINFHYFREEKPMGTLYSIRNLFNNIWDQDIILRNGDTITDINFQRFIEFSRDSQYRMIMFVSRMRSPFGIVEMFGDQIVTFKEKPFLDYFINSGLYYIKKEAKEFFFLNYHEKDIETTVFPKMAVAKAIGAYSEDALWLGIDSEKDLEAIRREYSNRTDTPWGYIKTLYNDSGKGINEYFIKADQNAPIRVFRKSILRIIQGMGTLNNKTDKIYKEKDIVVVETDITFQSMANSKIELIYL</sequence>
<feature type="domain" description="Nucleotidyl transferase" evidence="1">
    <location>
        <begin position="3"/>
        <end position="217"/>
    </location>
</feature>
<dbReference type="Gene3D" id="3.90.550.10">
    <property type="entry name" value="Spore Coat Polysaccharide Biosynthesis Protein SpsA, Chain A"/>
    <property type="match status" value="1"/>
</dbReference>
<reference evidence="2 3" key="1">
    <citation type="submission" date="2023-09" db="EMBL/GenBank/DDBJ databases">
        <authorList>
            <person name="Golyshina O.V."/>
            <person name="Lunev E.A."/>
            <person name="Bargiela R."/>
            <person name="Gaines M.C."/>
            <person name="Daum B."/>
            <person name="Bale N.J."/>
            <person name="Koenen M."/>
            <person name="Sinninghe Damst J.S."/>
            <person name="Yakimov M."/>
            <person name="Golyshin P.N."/>
        </authorList>
    </citation>
    <scope>NUCLEOTIDE SEQUENCE [LARGE SCALE GENOMIC DNA]</scope>
    <source>
        <strain evidence="2 3">M1</strain>
    </source>
</reference>
<gene>
    <name evidence="2" type="ORF">OXIME_000255</name>
</gene>
<dbReference type="SUPFAM" id="SSF53448">
    <property type="entry name" value="Nucleotide-diphospho-sugar transferases"/>
    <property type="match status" value="1"/>
</dbReference>
<keyword evidence="3" id="KW-1185">Reference proteome</keyword>
<dbReference type="GeneID" id="95966979"/>
<evidence type="ECO:0000313" key="2">
    <source>
        <dbReference type="EMBL" id="WYX99715.1"/>
    </source>
</evidence>
<dbReference type="PANTHER" id="PTHR22572">
    <property type="entry name" value="SUGAR-1-PHOSPHATE GUANYL TRANSFERASE"/>
    <property type="match status" value="1"/>
</dbReference>
<dbReference type="AlphaFoldDB" id="A0AAX4NDZ5"/>
<dbReference type="Pfam" id="PF00483">
    <property type="entry name" value="NTP_transferase"/>
    <property type="match status" value="1"/>
</dbReference>
<accession>A0AAX4NDZ5</accession>
<dbReference type="InterPro" id="IPR050486">
    <property type="entry name" value="Mannose-1P_guanyltransferase"/>
</dbReference>
<evidence type="ECO:0000259" key="1">
    <source>
        <dbReference type="Pfam" id="PF00483"/>
    </source>
</evidence>
<evidence type="ECO:0000313" key="3">
    <source>
        <dbReference type="Proteomes" id="UP001451606"/>
    </source>
</evidence>
<dbReference type="Proteomes" id="UP001451606">
    <property type="component" value="Chromosome"/>
</dbReference>
<dbReference type="InterPro" id="IPR005835">
    <property type="entry name" value="NTP_transferase_dom"/>
</dbReference>